<evidence type="ECO:0000313" key="8">
    <source>
        <dbReference type="Proteomes" id="UP000813427"/>
    </source>
</evidence>
<dbReference type="SUPFAM" id="SSF57701">
    <property type="entry name" value="Zn2/Cys6 DNA-binding domain"/>
    <property type="match status" value="1"/>
</dbReference>
<evidence type="ECO:0000256" key="4">
    <source>
        <dbReference type="ARBA" id="ARBA00023242"/>
    </source>
</evidence>
<dbReference type="GO" id="GO:0003677">
    <property type="term" value="F:DNA binding"/>
    <property type="evidence" value="ECO:0007669"/>
    <property type="project" value="UniProtKB-KW"/>
</dbReference>
<evidence type="ECO:0000256" key="1">
    <source>
        <dbReference type="ARBA" id="ARBA00004123"/>
    </source>
</evidence>
<dbReference type="PROSITE" id="PS50048">
    <property type="entry name" value="ZN2_CY6_FUNGAL_2"/>
    <property type="match status" value="1"/>
</dbReference>
<evidence type="ECO:0000256" key="2">
    <source>
        <dbReference type="ARBA" id="ARBA00022723"/>
    </source>
</evidence>
<dbReference type="OrthoDB" id="4764644at2759"/>
<sequence>MLLKRGLKRQSCDFCFRRKVRCDRVSRGSEGQAQCSHCAARDIPCTTELENGRDRRKRSRTASDRAIGDLSPSSSGGNSRHGAPSSHTAHIGNETFSSLTILEPSTEPASNSVLPDVSEFYINSEDPSSDILLQDSDWLMGNDSISFLESIFSHNYCLETVEDIAPTNVAADDTRTLESFYEDSGVDASIIRAAIEAYFDLASLALPVLLQYAFMTDYRLQAASPALVYAVACRGCPFLPIAQKWSVQQQLASQFRRVLLEARAATGDEQVIRLDDLEALALMVDFAYEAVEDTAISMHSQLGKLFLTHDSLVLLTLQYKILGHAFLPTGSTVLLHSAEERKRLLFWHVYGKDAFRTLERKFPSRIRDDHLEKREKLPLHEAGTYLDAILALAIIARKTRYTLERSTAKCIKALHDELIELYAQLKEWRKALPPHLQNCTKEDNVLLIGHDGGKPSQAFLLQRNVLLFLEHNCYMQIKAWVSENGLEDFTSMDTIMLDHLIEYETLNMVATIVEASPQLRSEGIRRNTSEGVIQYPLIDVAPSILRDICAGTSYWLSVQGQRLLDQPTMGDISVRAESQRASPSARSCVIQGTESFAARARTLMNTVAGAASHKDTSKLMERISGQLSSLEEMIEDFKGGR</sequence>
<dbReference type="AlphaFoldDB" id="A0A8K0WD80"/>
<dbReference type="InterPro" id="IPR050987">
    <property type="entry name" value="AtrR-like"/>
</dbReference>
<keyword evidence="3" id="KW-0238">DNA-binding</keyword>
<dbReference type="PANTHER" id="PTHR46910">
    <property type="entry name" value="TRANSCRIPTION FACTOR PDR1"/>
    <property type="match status" value="1"/>
</dbReference>
<keyword evidence="2" id="KW-0479">Metal-binding</keyword>
<proteinExistence type="predicted"/>
<dbReference type="Pfam" id="PF00172">
    <property type="entry name" value="Zn_clus"/>
    <property type="match status" value="1"/>
</dbReference>
<evidence type="ECO:0000256" key="3">
    <source>
        <dbReference type="ARBA" id="ARBA00023125"/>
    </source>
</evidence>
<feature type="region of interest" description="Disordered" evidence="5">
    <location>
        <begin position="49"/>
        <end position="90"/>
    </location>
</feature>
<evidence type="ECO:0000259" key="6">
    <source>
        <dbReference type="PROSITE" id="PS50048"/>
    </source>
</evidence>
<name>A0A8K0WD80_9HYPO</name>
<reference evidence="7" key="1">
    <citation type="journal article" date="2021" name="Nat. Commun.">
        <title>Genetic determinants of endophytism in the Arabidopsis root mycobiome.</title>
        <authorList>
            <person name="Mesny F."/>
            <person name="Miyauchi S."/>
            <person name="Thiergart T."/>
            <person name="Pickel B."/>
            <person name="Atanasova L."/>
            <person name="Karlsson M."/>
            <person name="Huettel B."/>
            <person name="Barry K.W."/>
            <person name="Haridas S."/>
            <person name="Chen C."/>
            <person name="Bauer D."/>
            <person name="Andreopoulos W."/>
            <person name="Pangilinan J."/>
            <person name="LaButti K."/>
            <person name="Riley R."/>
            <person name="Lipzen A."/>
            <person name="Clum A."/>
            <person name="Drula E."/>
            <person name="Henrissat B."/>
            <person name="Kohler A."/>
            <person name="Grigoriev I.V."/>
            <person name="Martin F.M."/>
            <person name="Hacquard S."/>
        </authorList>
    </citation>
    <scope>NUCLEOTIDE SEQUENCE</scope>
    <source>
        <strain evidence="7">MPI-SDFR-AT-0068</strain>
    </source>
</reference>
<dbReference type="Proteomes" id="UP000813427">
    <property type="component" value="Unassembled WGS sequence"/>
</dbReference>
<dbReference type="PANTHER" id="PTHR46910:SF3">
    <property type="entry name" value="HALOTOLERANCE PROTEIN 9-RELATED"/>
    <property type="match status" value="1"/>
</dbReference>
<dbReference type="Gene3D" id="4.10.240.10">
    <property type="entry name" value="Zn(2)-C6 fungal-type DNA-binding domain"/>
    <property type="match status" value="1"/>
</dbReference>
<keyword evidence="8" id="KW-1185">Reference proteome</keyword>
<dbReference type="GO" id="GO:0008270">
    <property type="term" value="F:zinc ion binding"/>
    <property type="evidence" value="ECO:0007669"/>
    <property type="project" value="InterPro"/>
</dbReference>
<feature type="domain" description="Zn(2)-C6 fungal-type" evidence="6">
    <location>
        <begin position="11"/>
        <end position="47"/>
    </location>
</feature>
<dbReference type="EMBL" id="JAGPXF010000003">
    <property type="protein sequence ID" value="KAH7250861.1"/>
    <property type="molecule type" value="Genomic_DNA"/>
</dbReference>
<keyword evidence="4" id="KW-0539">Nucleus</keyword>
<dbReference type="GO" id="GO:0000981">
    <property type="term" value="F:DNA-binding transcription factor activity, RNA polymerase II-specific"/>
    <property type="evidence" value="ECO:0007669"/>
    <property type="project" value="InterPro"/>
</dbReference>
<dbReference type="CDD" id="cd00067">
    <property type="entry name" value="GAL4"/>
    <property type="match status" value="1"/>
</dbReference>
<comment type="subcellular location">
    <subcellularLocation>
        <location evidence="1">Nucleus</location>
    </subcellularLocation>
</comment>
<gene>
    <name evidence="7" type="ORF">BKA59DRAFT_471357</name>
</gene>
<protein>
    <recommendedName>
        <fullName evidence="6">Zn(2)-C6 fungal-type domain-containing protein</fullName>
    </recommendedName>
</protein>
<comment type="caution">
    <text evidence="7">The sequence shown here is derived from an EMBL/GenBank/DDBJ whole genome shotgun (WGS) entry which is preliminary data.</text>
</comment>
<organism evidence="7 8">
    <name type="scientific">Fusarium tricinctum</name>
    <dbReference type="NCBI Taxonomy" id="61284"/>
    <lineage>
        <taxon>Eukaryota</taxon>
        <taxon>Fungi</taxon>
        <taxon>Dikarya</taxon>
        <taxon>Ascomycota</taxon>
        <taxon>Pezizomycotina</taxon>
        <taxon>Sordariomycetes</taxon>
        <taxon>Hypocreomycetidae</taxon>
        <taxon>Hypocreales</taxon>
        <taxon>Nectriaceae</taxon>
        <taxon>Fusarium</taxon>
        <taxon>Fusarium tricinctum species complex</taxon>
    </lineage>
</organism>
<accession>A0A8K0WD80</accession>
<dbReference type="InterPro" id="IPR036864">
    <property type="entry name" value="Zn2-C6_fun-type_DNA-bd_sf"/>
</dbReference>
<dbReference type="CDD" id="cd12148">
    <property type="entry name" value="fungal_TF_MHR"/>
    <property type="match status" value="1"/>
</dbReference>
<dbReference type="GO" id="GO:0005634">
    <property type="term" value="C:nucleus"/>
    <property type="evidence" value="ECO:0007669"/>
    <property type="project" value="UniProtKB-SubCell"/>
</dbReference>
<evidence type="ECO:0000256" key="5">
    <source>
        <dbReference type="SAM" id="MobiDB-lite"/>
    </source>
</evidence>
<dbReference type="InterPro" id="IPR001138">
    <property type="entry name" value="Zn2Cys6_DnaBD"/>
</dbReference>
<dbReference type="SMART" id="SM00066">
    <property type="entry name" value="GAL4"/>
    <property type="match status" value="1"/>
</dbReference>
<evidence type="ECO:0000313" key="7">
    <source>
        <dbReference type="EMBL" id="KAH7250861.1"/>
    </source>
</evidence>